<keyword evidence="2" id="KW-1185">Reference proteome</keyword>
<protein>
    <submittedName>
        <fullName evidence="1">Uncharacterized protein</fullName>
    </submittedName>
</protein>
<comment type="caution">
    <text evidence="1">The sequence shown here is derived from an EMBL/GenBank/DDBJ whole genome shotgun (WGS) entry which is preliminary data.</text>
</comment>
<evidence type="ECO:0000313" key="2">
    <source>
        <dbReference type="Proteomes" id="UP001057402"/>
    </source>
</evidence>
<proteinExistence type="predicted"/>
<dbReference type="EMBL" id="CM042880">
    <property type="protein sequence ID" value="KAI4387792.1"/>
    <property type="molecule type" value="Genomic_DNA"/>
</dbReference>
<evidence type="ECO:0000313" key="1">
    <source>
        <dbReference type="EMBL" id="KAI4387792.1"/>
    </source>
</evidence>
<dbReference type="Proteomes" id="UP001057402">
    <property type="component" value="Chromosome 1"/>
</dbReference>
<organism evidence="1 2">
    <name type="scientific">Melastoma candidum</name>
    <dbReference type="NCBI Taxonomy" id="119954"/>
    <lineage>
        <taxon>Eukaryota</taxon>
        <taxon>Viridiplantae</taxon>
        <taxon>Streptophyta</taxon>
        <taxon>Embryophyta</taxon>
        <taxon>Tracheophyta</taxon>
        <taxon>Spermatophyta</taxon>
        <taxon>Magnoliopsida</taxon>
        <taxon>eudicotyledons</taxon>
        <taxon>Gunneridae</taxon>
        <taxon>Pentapetalae</taxon>
        <taxon>rosids</taxon>
        <taxon>malvids</taxon>
        <taxon>Myrtales</taxon>
        <taxon>Melastomataceae</taxon>
        <taxon>Melastomatoideae</taxon>
        <taxon>Melastomateae</taxon>
        <taxon>Melastoma</taxon>
    </lineage>
</organism>
<accession>A0ACB9S990</accession>
<reference evidence="2" key="1">
    <citation type="journal article" date="2023" name="Front. Plant Sci.">
        <title>Chromosomal-level genome assembly of Melastoma candidum provides insights into trichome evolution.</title>
        <authorList>
            <person name="Zhong Y."/>
            <person name="Wu W."/>
            <person name="Sun C."/>
            <person name="Zou P."/>
            <person name="Liu Y."/>
            <person name="Dai S."/>
            <person name="Zhou R."/>
        </authorList>
    </citation>
    <scope>NUCLEOTIDE SEQUENCE [LARGE SCALE GENOMIC DNA]</scope>
</reference>
<sequence length="514" mass="58121">MSPSLSTNSSLPPALSSLPFADVLQADHATLEVASWDFGHIVREYPLAVLRPTSIQDIVILVKFIHDNDDPVLASLTVAVRGNGHSVRGQAMARDGIVVDMSSLRISKNNQGGGWATIIPQQGTLRCYADVGGEQLWIDVLKETLKHGLAPVSWTDYLYLTVGGTISNGGISGTAFRFGPQISNVHEMDVITGTGELLTCSRHENSDLFDAVLGGRGQFGIITRARIVLDQAPKRVKWVRLLYDDFSAFTRDQEHLISINGRFDERALEHLEGFIFMHHGSPDEWRSSYFPSTENARIATLITINGMVYCLEVAKFYDDDTELSVGKVMENLLQGLSYLPGFRYEKDVSYVDFLNRVRDGEMKLRSQGLWDVPHPWLNLFVPRSRIADLKTHVLDNIIMKNKITTGTVLCYPMNKIKWDAKTSAVVPDEDVFYTVEFLQSSGFDDWQKFDAQYEEILRWCKEAKLGVKQHLHRCNTVDEWKDHFGSKWSNFERVKAKFDPRMILSPGQRIFNNN</sequence>
<name>A0ACB9S990_9MYRT</name>
<gene>
    <name evidence="1" type="ORF">MLD38_000195</name>
</gene>